<dbReference type="AlphaFoldDB" id="A0A1M6VBV9"/>
<dbReference type="Pfam" id="PF00756">
    <property type="entry name" value="Esterase"/>
    <property type="match status" value="1"/>
</dbReference>
<dbReference type="InterPro" id="IPR029058">
    <property type="entry name" value="AB_hydrolase_fold"/>
</dbReference>
<keyword evidence="2" id="KW-0732">Signal</keyword>
<dbReference type="EMBL" id="FRAS01000006">
    <property type="protein sequence ID" value="SHK78993.1"/>
    <property type="molecule type" value="Genomic_DNA"/>
</dbReference>
<evidence type="ECO:0000256" key="1">
    <source>
        <dbReference type="SAM" id="MobiDB-lite"/>
    </source>
</evidence>
<sequence length="486" mass="54224">MKNLLAGALLLSPGFVLSQTVLHLTTIPANTPRTDTLYLAGSFNQWNPADAAYRLLRRPDGTYQFRFPAASPGTAEFKVTRGSWSRVETDLQNADIANRQVNLASRTATIELQVANWKDLAGGDKPCSSTALQPNVQVVGTAFEIPQLGRTRRVWVYLPMGYNPRNYARRYPVLYMHDGQNVFDACTSFAGEWGVDETLSQLQRQNPASACIVVAVDNGGENRLNELSPWQNAAYGGGQGEAYVDFLVHTLKPYIDARYHTLTAREFTGIAGSSMGGLISTYAALQHPLVYSKVGVFSPAFWFAEDSLRRYIQHLQPRPPSQQTAYYYVAGAQESETMVPLLHQLQAAVQRTDSLTTSSQVQVRPDGRHAEWFWRREFPAAFQWLAAQHTGSKGGRALRWAAWLEAGTRQLRFAADSAQNYRGRIEVRVYNREEKQVKRSTQAAGSTLDLSRLPAGEYRLLLQQKRRNGGQPPAQCQQLLSLPPTK</sequence>
<keyword evidence="3" id="KW-0378">Hydrolase</keyword>
<dbReference type="Proteomes" id="UP000183947">
    <property type="component" value="Unassembled WGS sequence"/>
</dbReference>
<proteinExistence type="predicted"/>
<name>A0A1M6VBV9_9BACT</name>
<evidence type="ECO:0000256" key="2">
    <source>
        <dbReference type="SAM" id="SignalP"/>
    </source>
</evidence>
<dbReference type="GO" id="GO:0016787">
    <property type="term" value="F:hydrolase activity"/>
    <property type="evidence" value="ECO:0007669"/>
    <property type="project" value="UniProtKB-KW"/>
</dbReference>
<feature type="signal peptide" evidence="2">
    <location>
        <begin position="1"/>
        <end position="18"/>
    </location>
</feature>
<evidence type="ECO:0000313" key="3">
    <source>
        <dbReference type="EMBL" id="SHK78993.1"/>
    </source>
</evidence>
<protein>
    <submittedName>
        <fullName evidence="3">Predicted hydrolase of the alpha/beta superfamily</fullName>
    </submittedName>
</protein>
<dbReference type="OrthoDB" id="9784036at2"/>
<keyword evidence="4" id="KW-1185">Reference proteome</keyword>
<dbReference type="InterPro" id="IPR050583">
    <property type="entry name" value="Mycobacterial_A85_antigen"/>
</dbReference>
<dbReference type="InterPro" id="IPR013783">
    <property type="entry name" value="Ig-like_fold"/>
</dbReference>
<dbReference type="SUPFAM" id="SSF53474">
    <property type="entry name" value="alpha/beta-Hydrolases"/>
    <property type="match status" value="1"/>
</dbReference>
<dbReference type="Gene3D" id="2.60.40.10">
    <property type="entry name" value="Immunoglobulins"/>
    <property type="match status" value="1"/>
</dbReference>
<organism evidence="3 4">
    <name type="scientific">Hymenobacter psychrotolerans DSM 18569</name>
    <dbReference type="NCBI Taxonomy" id="1121959"/>
    <lineage>
        <taxon>Bacteria</taxon>
        <taxon>Pseudomonadati</taxon>
        <taxon>Bacteroidota</taxon>
        <taxon>Cytophagia</taxon>
        <taxon>Cytophagales</taxon>
        <taxon>Hymenobacteraceae</taxon>
        <taxon>Hymenobacter</taxon>
    </lineage>
</organism>
<evidence type="ECO:0000313" key="4">
    <source>
        <dbReference type="Proteomes" id="UP000183947"/>
    </source>
</evidence>
<dbReference type="STRING" id="1121959.SAMN02746009_01564"/>
<reference evidence="4" key="1">
    <citation type="submission" date="2016-11" db="EMBL/GenBank/DDBJ databases">
        <authorList>
            <person name="Varghese N."/>
            <person name="Submissions S."/>
        </authorList>
    </citation>
    <scope>NUCLEOTIDE SEQUENCE [LARGE SCALE GENOMIC DNA]</scope>
    <source>
        <strain evidence="4">DSM 18569</strain>
    </source>
</reference>
<dbReference type="InterPro" id="IPR000801">
    <property type="entry name" value="Esterase-like"/>
</dbReference>
<gene>
    <name evidence="3" type="ORF">SAMN02746009_01564</name>
</gene>
<dbReference type="PANTHER" id="PTHR48098">
    <property type="entry name" value="ENTEROCHELIN ESTERASE-RELATED"/>
    <property type="match status" value="1"/>
</dbReference>
<dbReference type="RefSeq" id="WP_073282789.1">
    <property type="nucleotide sequence ID" value="NZ_FRAS01000006.1"/>
</dbReference>
<accession>A0A1M6VBV9</accession>
<dbReference type="PANTHER" id="PTHR48098:SF6">
    <property type="entry name" value="FERRI-BACILLIBACTIN ESTERASE BESA"/>
    <property type="match status" value="1"/>
</dbReference>
<dbReference type="Gene3D" id="3.40.50.1820">
    <property type="entry name" value="alpha/beta hydrolase"/>
    <property type="match status" value="1"/>
</dbReference>
<feature type="region of interest" description="Disordered" evidence="1">
    <location>
        <begin position="466"/>
        <end position="486"/>
    </location>
</feature>
<feature type="chain" id="PRO_5012997434" evidence="2">
    <location>
        <begin position="19"/>
        <end position="486"/>
    </location>
</feature>